<evidence type="ECO:0000313" key="8">
    <source>
        <dbReference type="EMBL" id="KAJ1973995.1"/>
    </source>
</evidence>
<dbReference type="InterPro" id="IPR008927">
    <property type="entry name" value="6-PGluconate_DH-like_C_sf"/>
</dbReference>
<dbReference type="PANTHER" id="PTHR11645:SF0">
    <property type="entry name" value="PYRROLINE-5-CARBOXYLATE REDUCTASE 3"/>
    <property type="match status" value="1"/>
</dbReference>
<protein>
    <recommendedName>
        <fullName evidence="10">Pyrroline-5-carboxylate reductase</fullName>
    </recommendedName>
</protein>
<dbReference type="GO" id="GO:0055129">
    <property type="term" value="P:L-proline biosynthetic process"/>
    <property type="evidence" value="ECO:0007669"/>
    <property type="project" value="TreeGrafter"/>
</dbReference>
<name>A0A9W8EBS0_9FUNG</name>
<dbReference type="Proteomes" id="UP001151582">
    <property type="component" value="Unassembled WGS sequence"/>
</dbReference>
<keyword evidence="2 4" id="KW-0521">NADP</keyword>
<evidence type="ECO:0000256" key="2">
    <source>
        <dbReference type="ARBA" id="ARBA00022857"/>
    </source>
</evidence>
<evidence type="ECO:0008006" key="10">
    <source>
        <dbReference type="Google" id="ProtNLM"/>
    </source>
</evidence>
<sequence>MPSQVPTHSQPRPVEPMPSDQAASRSKVLCFIGGGNMAEAILGGLIAEGFKASHLRVSDPVEARCHYMHEKYGVPVYTDNDAALRGLKGKSVGHVTQSYATDGQDADIVVLAVKPQVMQQVLAPISAVLMDTLPLIISIAAGIRINDILRWVKQGSTASSHPPMVRCMPNTPSLVGAGASGLYAEPSVTSLQRTMTSDVMGAVSKTYWLDREDLIDAVTAVSGSGPAYFFLMLEAMEE</sequence>
<dbReference type="Pfam" id="PF03807">
    <property type="entry name" value="F420_oxidored"/>
    <property type="match status" value="1"/>
</dbReference>
<evidence type="ECO:0000313" key="9">
    <source>
        <dbReference type="Proteomes" id="UP001151582"/>
    </source>
</evidence>
<evidence type="ECO:0000259" key="7">
    <source>
        <dbReference type="Pfam" id="PF14748"/>
    </source>
</evidence>
<dbReference type="PANTHER" id="PTHR11645">
    <property type="entry name" value="PYRROLINE-5-CARBOXYLATE REDUCTASE"/>
    <property type="match status" value="1"/>
</dbReference>
<feature type="region of interest" description="Disordered" evidence="5">
    <location>
        <begin position="1"/>
        <end position="21"/>
    </location>
</feature>
<feature type="binding site" evidence="4">
    <location>
        <begin position="32"/>
        <end position="37"/>
    </location>
    <ligand>
        <name>NADP(+)</name>
        <dbReference type="ChEBI" id="CHEBI:58349"/>
    </ligand>
</feature>
<dbReference type="SUPFAM" id="SSF51735">
    <property type="entry name" value="NAD(P)-binding Rossmann-fold domains"/>
    <property type="match status" value="1"/>
</dbReference>
<dbReference type="Pfam" id="PF14748">
    <property type="entry name" value="P5CR_dimer"/>
    <property type="match status" value="1"/>
</dbReference>
<comment type="similarity">
    <text evidence="1">Belongs to the pyrroline-5-carboxylate reductase family.</text>
</comment>
<evidence type="ECO:0000256" key="1">
    <source>
        <dbReference type="ARBA" id="ARBA00005525"/>
    </source>
</evidence>
<keyword evidence="9" id="KW-1185">Reference proteome</keyword>
<feature type="domain" description="Pyrroline-5-carboxylate reductase dimerisation" evidence="7">
    <location>
        <begin position="212"/>
        <end position="237"/>
    </location>
</feature>
<dbReference type="OrthoDB" id="10263291at2759"/>
<keyword evidence="3" id="KW-0560">Oxidoreductase</keyword>
<dbReference type="SUPFAM" id="SSF48179">
    <property type="entry name" value="6-phosphogluconate dehydrogenase C-terminal domain-like"/>
    <property type="match status" value="1"/>
</dbReference>
<dbReference type="InterPro" id="IPR036291">
    <property type="entry name" value="NAD(P)-bd_dom_sf"/>
</dbReference>
<dbReference type="AlphaFoldDB" id="A0A9W8EBS0"/>
<dbReference type="InterPro" id="IPR029036">
    <property type="entry name" value="P5CR_dimer"/>
</dbReference>
<dbReference type="InterPro" id="IPR028939">
    <property type="entry name" value="P5C_Rdtase_cat_N"/>
</dbReference>
<dbReference type="GO" id="GO:0004735">
    <property type="term" value="F:pyrroline-5-carboxylate reductase activity"/>
    <property type="evidence" value="ECO:0007669"/>
    <property type="project" value="InterPro"/>
</dbReference>
<evidence type="ECO:0000256" key="5">
    <source>
        <dbReference type="SAM" id="MobiDB-lite"/>
    </source>
</evidence>
<proteinExistence type="inferred from homology"/>
<dbReference type="InterPro" id="IPR000304">
    <property type="entry name" value="Pyrroline-COOH_reductase"/>
</dbReference>
<feature type="compositionally biased region" description="Polar residues" evidence="5">
    <location>
        <begin position="1"/>
        <end position="10"/>
    </location>
</feature>
<comment type="caution">
    <text evidence="8">The sequence shown here is derived from an EMBL/GenBank/DDBJ whole genome shotgun (WGS) entry which is preliminary data.</text>
</comment>
<feature type="binding site" evidence="4">
    <location>
        <begin position="112"/>
        <end position="115"/>
    </location>
    <ligand>
        <name>NADP(+)</name>
        <dbReference type="ChEBI" id="CHEBI:58349"/>
    </ligand>
</feature>
<accession>A0A9W8EBS0</accession>
<gene>
    <name evidence="8" type="ORF">H4R34_004888</name>
</gene>
<dbReference type="EMBL" id="JANBQB010000721">
    <property type="protein sequence ID" value="KAJ1973995.1"/>
    <property type="molecule type" value="Genomic_DNA"/>
</dbReference>
<feature type="domain" description="Pyrroline-5-carboxylate reductase catalytic N-terminal" evidence="6">
    <location>
        <begin position="29"/>
        <end position="142"/>
    </location>
</feature>
<evidence type="ECO:0000256" key="4">
    <source>
        <dbReference type="PIRSR" id="PIRSR000193-1"/>
    </source>
</evidence>
<reference evidence="8" key="1">
    <citation type="submission" date="2022-07" db="EMBL/GenBank/DDBJ databases">
        <title>Phylogenomic reconstructions and comparative analyses of Kickxellomycotina fungi.</title>
        <authorList>
            <person name="Reynolds N.K."/>
            <person name="Stajich J.E."/>
            <person name="Barry K."/>
            <person name="Grigoriev I.V."/>
            <person name="Crous P."/>
            <person name="Smith M.E."/>
        </authorList>
    </citation>
    <scope>NUCLEOTIDE SEQUENCE</scope>
    <source>
        <strain evidence="8">RSA 567</strain>
    </source>
</reference>
<dbReference type="Gene3D" id="3.40.50.720">
    <property type="entry name" value="NAD(P)-binding Rossmann-like Domain"/>
    <property type="match status" value="1"/>
</dbReference>
<feature type="non-terminal residue" evidence="8">
    <location>
        <position position="238"/>
    </location>
</feature>
<evidence type="ECO:0000256" key="3">
    <source>
        <dbReference type="ARBA" id="ARBA00023002"/>
    </source>
</evidence>
<dbReference type="Gene3D" id="1.10.3730.10">
    <property type="entry name" value="ProC C-terminal domain-like"/>
    <property type="match status" value="1"/>
</dbReference>
<evidence type="ECO:0000259" key="6">
    <source>
        <dbReference type="Pfam" id="PF03807"/>
    </source>
</evidence>
<organism evidence="8 9">
    <name type="scientific">Dimargaris verticillata</name>
    <dbReference type="NCBI Taxonomy" id="2761393"/>
    <lineage>
        <taxon>Eukaryota</taxon>
        <taxon>Fungi</taxon>
        <taxon>Fungi incertae sedis</taxon>
        <taxon>Zoopagomycota</taxon>
        <taxon>Kickxellomycotina</taxon>
        <taxon>Dimargaritomycetes</taxon>
        <taxon>Dimargaritales</taxon>
        <taxon>Dimargaritaceae</taxon>
        <taxon>Dimargaris</taxon>
    </lineage>
</organism>
<dbReference type="PIRSF" id="PIRSF000193">
    <property type="entry name" value="Pyrrol-5-carb_rd"/>
    <property type="match status" value="1"/>
</dbReference>